<keyword evidence="6 8" id="KW-1133">Transmembrane helix</keyword>
<comment type="subcellular location">
    <subcellularLocation>
        <location evidence="1">Membrane</location>
        <topology evidence="1">Multi-pass membrane protein</topology>
    </subcellularLocation>
</comment>
<dbReference type="CDD" id="cd18547">
    <property type="entry name" value="ABC_6TM_Tm288_like"/>
    <property type="match status" value="1"/>
</dbReference>
<dbReference type="GO" id="GO:0016020">
    <property type="term" value="C:membrane"/>
    <property type="evidence" value="ECO:0007669"/>
    <property type="project" value="UniProtKB-SubCell"/>
</dbReference>
<evidence type="ECO:0000256" key="5">
    <source>
        <dbReference type="ARBA" id="ARBA00022840"/>
    </source>
</evidence>
<dbReference type="PROSITE" id="PS50893">
    <property type="entry name" value="ABC_TRANSPORTER_2"/>
    <property type="match status" value="1"/>
</dbReference>
<dbReference type="AlphaFoldDB" id="A0A644W859"/>
<reference evidence="11" key="1">
    <citation type="submission" date="2019-08" db="EMBL/GenBank/DDBJ databases">
        <authorList>
            <person name="Kucharzyk K."/>
            <person name="Murdoch R.W."/>
            <person name="Higgins S."/>
            <person name="Loffler F."/>
        </authorList>
    </citation>
    <scope>NUCLEOTIDE SEQUENCE</scope>
</reference>
<dbReference type="InterPro" id="IPR003439">
    <property type="entry name" value="ABC_transporter-like_ATP-bd"/>
</dbReference>
<dbReference type="Gene3D" id="1.20.1560.10">
    <property type="entry name" value="ABC transporter type 1, transmembrane domain"/>
    <property type="match status" value="1"/>
</dbReference>
<evidence type="ECO:0000259" key="10">
    <source>
        <dbReference type="PROSITE" id="PS50929"/>
    </source>
</evidence>
<dbReference type="PROSITE" id="PS00211">
    <property type="entry name" value="ABC_TRANSPORTER_1"/>
    <property type="match status" value="1"/>
</dbReference>
<proteinExistence type="predicted"/>
<keyword evidence="4" id="KW-0547">Nucleotide-binding</keyword>
<evidence type="ECO:0000256" key="6">
    <source>
        <dbReference type="ARBA" id="ARBA00022989"/>
    </source>
</evidence>
<protein>
    <submittedName>
        <fullName evidence="11">Putative ABC transporter ATP-binding protein</fullName>
    </submittedName>
</protein>
<evidence type="ECO:0000256" key="7">
    <source>
        <dbReference type="ARBA" id="ARBA00023136"/>
    </source>
</evidence>
<feature type="transmembrane region" description="Helical" evidence="8">
    <location>
        <begin position="277"/>
        <end position="307"/>
    </location>
</feature>
<dbReference type="InterPro" id="IPR003593">
    <property type="entry name" value="AAA+_ATPase"/>
</dbReference>
<dbReference type="Pfam" id="PF00005">
    <property type="entry name" value="ABC_tran"/>
    <property type="match status" value="1"/>
</dbReference>
<dbReference type="FunFam" id="3.40.50.300:FF:000287">
    <property type="entry name" value="Multidrug ABC transporter ATP-binding protein"/>
    <property type="match status" value="1"/>
</dbReference>
<feature type="transmembrane region" description="Helical" evidence="8">
    <location>
        <begin position="160"/>
        <end position="178"/>
    </location>
</feature>
<dbReference type="InterPro" id="IPR011527">
    <property type="entry name" value="ABC1_TM_dom"/>
</dbReference>
<dbReference type="EMBL" id="VSSQ01000681">
    <property type="protein sequence ID" value="MPL99676.1"/>
    <property type="molecule type" value="Genomic_DNA"/>
</dbReference>
<dbReference type="PROSITE" id="PS50929">
    <property type="entry name" value="ABC_TM1F"/>
    <property type="match status" value="1"/>
</dbReference>
<feature type="domain" description="ABC transporter" evidence="9">
    <location>
        <begin position="392"/>
        <end position="626"/>
    </location>
</feature>
<keyword evidence="2" id="KW-0813">Transport</keyword>
<dbReference type="InterPro" id="IPR039421">
    <property type="entry name" value="Type_1_exporter"/>
</dbReference>
<dbReference type="InterPro" id="IPR027417">
    <property type="entry name" value="P-loop_NTPase"/>
</dbReference>
<feature type="domain" description="ABC transmembrane type-1" evidence="10">
    <location>
        <begin position="39"/>
        <end position="329"/>
    </location>
</feature>
<evidence type="ECO:0000256" key="3">
    <source>
        <dbReference type="ARBA" id="ARBA00022692"/>
    </source>
</evidence>
<keyword evidence="3 8" id="KW-0812">Transmembrane</keyword>
<organism evidence="11">
    <name type="scientific">bioreactor metagenome</name>
    <dbReference type="NCBI Taxonomy" id="1076179"/>
    <lineage>
        <taxon>unclassified sequences</taxon>
        <taxon>metagenomes</taxon>
        <taxon>ecological metagenomes</taxon>
    </lineage>
</organism>
<name>A0A644W859_9ZZZZ</name>
<evidence type="ECO:0000313" key="11">
    <source>
        <dbReference type="EMBL" id="MPL99676.1"/>
    </source>
</evidence>
<accession>A0A644W859</accession>
<dbReference type="Pfam" id="PF00664">
    <property type="entry name" value="ABC_membrane"/>
    <property type="match status" value="1"/>
</dbReference>
<dbReference type="PANTHER" id="PTHR43394">
    <property type="entry name" value="ATP-DEPENDENT PERMEASE MDL1, MITOCHONDRIAL"/>
    <property type="match status" value="1"/>
</dbReference>
<keyword evidence="5 11" id="KW-0067">ATP-binding</keyword>
<evidence type="ECO:0000256" key="1">
    <source>
        <dbReference type="ARBA" id="ARBA00004141"/>
    </source>
</evidence>
<evidence type="ECO:0000256" key="8">
    <source>
        <dbReference type="SAM" id="Phobius"/>
    </source>
</evidence>
<evidence type="ECO:0000259" key="9">
    <source>
        <dbReference type="PROSITE" id="PS50893"/>
    </source>
</evidence>
<keyword evidence="7 8" id="KW-0472">Membrane</keyword>
<dbReference type="InterPro" id="IPR017871">
    <property type="entry name" value="ABC_transporter-like_CS"/>
</dbReference>
<dbReference type="GO" id="GO:0015421">
    <property type="term" value="F:ABC-type oligopeptide transporter activity"/>
    <property type="evidence" value="ECO:0007669"/>
    <property type="project" value="TreeGrafter"/>
</dbReference>
<dbReference type="GO" id="GO:0016887">
    <property type="term" value="F:ATP hydrolysis activity"/>
    <property type="evidence" value="ECO:0007669"/>
    <property type="project" value="InterPro"/>
</dbReference>
<sequence length="631" mass="69661">MRMNGNQKPQPHGGMPKLDIATFKRLFSLILIPYKGRFVIVFLCIIISALSGVAGSVFLRILIDSYITPLIGSANPSFGPLIQALLLMLAIYASGVVASFVYNRLMITIAQGTLKSIRDSMFSHMQTLSIRYFDTHSHGDVMSLYTNDADTLRQMVTQSIPNFINSIITVTAIFLAMLLTSWQLTLVVVVSLVLMLSISSKVAKKSGSYFMAQQKALGRTNGYIEEMINGQKVIKVFTYENRAKDRFDRLNEELAADAFNAHRFANILMPIMGNISYIQYVLVAIVGGLLALGGIGSLTLGAIASFLQLSRSINMPINQMAQQLNSVAMALAGTKRIFALLDESSEPDEGYIRLVNAKQNEEGTLTATEEKTNLWAWKDERTNTLTKLCGHVQLHEVDFAYTADRLVLQDITIEAKPGQKIALVGATGAGKTTITNLINRFYDLADGKIQYDGININTISKDQLRRSLGVVLQDVHLFSGTVMENIRYGRLDATDEQVIEAAKLANADTFIEHLAQGYQTQLSGDGTSLSQGQRQLLSIARAIVANPPVLVLDEATSSIDTHTETVVQRGMDALMQGRTVFVIAHRLSTIRNADMILVLQNGRIIEQGTHEQLIEQKGQYYRLYTGAFELE</sequence>
<dbReference type="SUPFAM" id="SSF90123">
    <property type="entry name" value="ABC transporter transmembrane region"/>
    <property type="match status" value="1"/>
</dbReference>
<dbReference type="InterPro" id="IPR036640">
    <property type="entry name" value="ABC1_TM_sf"/>
</dbReference>
<dbReference type="CDD" id="cd03254">
    <property type="entry name" value="ABCC_Glucan_exporter_like"/>
    <property type="match status" value="1"/>
</dbReference>
<feature type="transmembrane region" description="Helical" evidence="8">
    <location>
        <begin position="38"/>
        <end position="61"/>
    </location>
</feature>
<dbReference type="PANTHER" id="PTHR43394:SF1">
    <property type="entry name" value="ATP-BINDING CASSETTE SUB-FAMILY B MEMBER 10, MITOCHONDRIAL"/>
    <property type="match status" value="1"/>
</dbReference>
<gene>
    <name evidence="11" type="ORF">SDC9_45896</name>
</gene>
<evidence type="ECO:0000256" key="4">
    <source>
        <dbReference type="ARBA" id="ARBA00022741"/>
    </source>
</evidence>
<dbReference type="SUPFAM" id="SSF52540">
    <property type="entry name" value="P-loop containing nucleoside triphosphate hydrolases"/>
    <property type="match status" value="1"/>
</dbReference>
<evidence type="ECO:0000256" key="2">
    <source>
        <dbReference type="ARBA" id="ARBA00022448"/>
    </source>
</evidence>
<dbReference type="SMART" id="SM00382">
    <property type="entry name" value="AAA"/>
    <property type="match status" value="1"/>
</dbReference>
<dbReference type="Gene3D" id="3.40.50.300">
    <property type="entry name" value="P-loop containing nucleotide triphosphate hydrolases"/>
    <property type="match status" value="1"/>
</dbReference>
<dbReference type="GO" id="GO:0005524">
    <property type="term" value="F:ATP binding"/>
    <property type="evidence" value="ECO:0007669"/>
    <property type="project" value="UniProtKB-KW"/>
</dbReference>
<comment type="caution">
    <text evidence="11">The sequence shown here is derived from an EMBL/GenBank/DDBJ whole genome shotgun (WGS) entry which is preliminary data.</text>
</comment>
<feature type="transmembrane region" description="Helical" evidence="8">
    <location>
        <begin position="184"/>
        <end position="203"/>
    </location>
</feature>
<feature type="transmembrane region" description="Helical" evidence="8">
    <location>
        <begin position="81"/>
        <end position="102"/>
    </location>
</feature>